<accession>A0A1L9SKP0</accession>
<dbReference type="InterPro" id="IPR050987">
    <property type="entry name" value="AtrR-like"/>
</dbReference>
<feature type="compositionally biased region" description="Acidic residues" evidence="7">
    <location>
        <begin position="152"/>
        <end position="163"/>
    </location>
</feature>
<dbReference type="PANTHER" id="PTHR46910">
    <property type="entry name" value="TRANSCRIPTION FACTOR PDR1"/>
    <property type="match status" value="1"/>
</dbReference>
<keyword evidence="3" id="KW-0805">Transcription regulation</keyword>
<dbReference type="CDD" id="cd00067">
    <property type="entry name" value="GAL4"/>
    <property type="match status" value="1"/>
</dbReference>
<protein>
    <recommendedName>
        <fullName evidence="8">Zn(2)-C6 fungal-type domain-containing protein</fullName>
    </recommendedName>
</protein>
<dbReference type="OrthoDB" id="10261408at2759"/>
<keyword evidence="6" id="KW-0539">Nucleus</keyword>
<dbReference type="Pfam" id="PF00172">
    <property type="entry name" value="Zn_clus"/>
    <property type="match status" value="1"/>
</dbReference>
<dbReference type="PROSITE" id="PS00463">
    <property type="entry name" value="ZN2_CY6_FUNGAL_1"/>
    <property type="match status" value="1"/>
</dbReference>
<evidence type="ECO:0000256" key="4">
    <source>
        <dbReference type="ARBA" id="ARBA00023125"/>
    </source>
</evidence>
<evidence type="ECO:0000256" key="7">
    <source>
        <dbReference type="SAM" id="MobiDB-lite"/>
    </source>
</evidence>
<dbReference type="PROSITE" id="PS50048">
    <property type="entry name" value="ZN2_CY6_FUNGAL_2"/>
    <property type="match status" value="1"/>
</dbReference>
<evidence type="ECO:0000313" key="9">
    <source>
        <dbReference type="EMBL" id="OJJ47735.1"/>
    </source>
</evidence>
<keyword evidence="5" id="KW-0804">Transcription</keyword>
<dbReference type="AlphaFoldDB" id="A0A1L9SKP0"/>
<proteinExistence type="predicted"/>
<sequence length="317" mass="35330">MPAMPPTLREKKASRITTACNACRSRKQKCGGQRPVCAQCLEYNRPCDWPEQLKRGPAKGYIEALEHRLHETESILLRVLSQVSDAQLSTVASPARTNKRSRSKDGSVYNPFSRLGKRGVDYWKNFPLDTAASLRRWQHDCLSHQRLGSMEADSETADSDESDLSTSPPRVRQNLDTSAAVGRNGTLRRSQHEPEPIHSQPPLEFTARTAPPTTSTPHVDAYVIPQDETVLPLAPEAHMNNNARVTHTLTVIPPESRKRSADWVMDAVPGNAPVHLMLDFFSPPQTRGFGGFSPGGFQEPSHWPGAPPVKFQQQFLW</sequence>
<evidence type="ECO:0000259" key="8">
    <source>
        <dbReference type="PROSITE" id="PS50048"/>
    </source>
</evidence>
<dbReference type="Gene3D" id="4.10.240.10">
    <property type="entry name" value="Zn(2)-C6 fungal-type DNA-binding domain"/>
    <property type="match status" value="1"/>
</dbReference>
<evidence type="ECO:0000256" key="2">
    <source>
        <dbReference type="ARBA" id="ARBA00022723"/>
    </source>
</evidence>
<gene>
    <name evidence="9" type="ORF">ASPZODRAFT_1762393</name>
</gene>
<evidence type="ECO:0000313" key="10">
    <source>
        <dbReference type="Proteomes" id="UP000184188"/>
    </source>
</evidence>
<name>A0A1L9SKP0_9EURO</name>
<keyword evidence="10" id="KW-1185">Reference proteome</keyword>
<dbReference type="GO" id="GO:0008270">
    <property type="term" value="F:zinc ion binding"/>
    <property type="evidence" value="ECO:0007669"/>
    <property type="project" value="InterPro"/>
</dbReference>
<evidence type="ECO:0000256" key="1">
    <source>
        <dbReference type="ARBA" id="ARBA00004123"/>
    </source>
</evidence>
<dbReference type="InterPro" id="IPR036864">
    <property type="entry name" value="Zn2-C6_fun-type_DNA-bd_sf"/>
</dbReference>
<dbReference type="InterPro" id="IPR001138">
    <property type="entry name" value="Zn2Cys6_DnaBD"/>
</dbReference>
<comment type="subcellular location">
    <subcellularLocation>
        <location evidence="1">Nucleus</location>
    </subcellularLocation>
</comment>
<dbReference type="VEuPathDB" id="FungiDB:ASPZODRAFT_1762393"/>
<keyword evidence="4" id="KW-0238">DNA-binding</keyword>
<dbReference type="EMBL" id="KV878340">
    <property type="protein sequence ID" value="OJJ47735.1"/>
    <property type="molecule type" value="Genomic_DNA"/>
</dbReference>
<dbReference type="RefSeq" id="XP_022582245.1">
    <property type="nucleotide sequence ID" value="XM_022727064.1"/>
</dbReference>
<keyword evidence="2" id="KW-0479">Metal-binding</keyword>
<feature type="compositionally biased region" description="Low complexity" evidence="7">
    <location>
        <begin position="206"/>
        <end position="217"/>
    </location>
</feature>
<dbReference type="GO" id="GO:0005634">
    <property type="term" value="C:nucleus"/>
    <property type="evidence" value="ECO:0007669"/>
    <property type="project" value="UniProtKB-SubCell"/>
</dbReference>
<feature type="region of interest" description="Disordered" evidence="7">
    <location>
        <begin position="148"/>
        <end position="219"/>
    </location>
</feature>
<dbReference type="PANTHER" id="PTHR46910:SF3">
    <property type="entry name" value="HALOTOLERANCE PROTEIN 9-RELATED"/>
    <property type="match status" value="1"/>
</dbReference>
<evidence type="ECO:0000256" key="3">
    <source>
        <dbReference type="ARBA" id="ARBA00023015"/>
    </source>
</evidence>
<organism evidence="9 10">
    <name type="scientific">Penicilliopsis zonata CBS 506.65</name>
    <dbReference type="NCBI Taxonomy" id="1073090"/>
    <lineage>
        <taxon>Eukaryota</taxon>
        <taxon>Fungi</taxon>
        <taxon>Dikarya</taxon>
        <taxon>Ascomycota</taxon>
        <taxon>Pezizomycotina</taxon>
        <taxon>Eurotiomycetes</taxon>
        <taxon>Eurotiomycetidae</taxon>
        <taxon>Eurotiales</taxon>
        <taxon>Aspergillaceae</taxon>
        <taxon>Penicilliopsis</taxon>
    </lineage>
</organism>
<feature type="region of interest" description="Disordered" evidence="7">
    <location>
        <begin position="90"/>
        <end position="111"/>
    </location>
</feature>
<evidence type="ECO:0000256" key="5">
    <source>
        <dbReference type="ARBA" id="ARBA00023163"/>
    </source>
</evidence>
<dbReference type="SMART" id="SM00066">
    <property type="entry name" value="GAL4"/>
    <property type="match status" value="1"/>
</dbReference>
<dbReference type="GeneID" id="34613528"/>
<dbReference type="GO" id="GO:0003677">
    <property type="term" value="F:DNA binding"/>
    <property type="evidence" value="ECO:0007669"/>
    <property type="project" value="UniProtKB-KW"/>
</dbReference>
<dbReference type="SUPFAM" id="SSF57701">
    <property type="entry name" value="Zn2/Cys6 DNA-binding domain"/>
    <property type="match status" value="1"/>
</dbReference>
<feature type="domain" description="Zn(2)-C6 fungal-type" evidence="8">
    <location>
        <begin position="19"/>
        <end position="49"/>
    </location>
</feature>
<dbReference type="Proteomes" id="UP000184188">
    <property type="component" value="Unassembled WGS sequence"/>
</dbReference>
<reference evidence="10" key="1">
    <citation type="journal article" date="2017" name="Genome Biol.">
        <title>Comparative genomics reveals high biological diversity and specific adaptations in the industrially and medically important fungal genus Aspergillus.</title>
        <authorList>
            <person name="de Vries R.P."/>
            <person name="Riley R."/>
            <person name="Wiebenga A."/>
            <person name="Aguilar-Osorio G."/>
            <person name="Amillis S."/>
            <person name="Uchima C.A."/>
            <person name="Anderluh G."/>
            <person name="Asadollahi M."/>
            <person name="Askin M."/>
            <person name="Barry K."/>
            <person name="Battaglia E."/>
            <person name="Bayram O."/>
            <person name="Benocci T."/>
            <person name="Braus-Stromeyer S.A."/>
            <person name="Caldana C."/>
            <person name="Canovas D."/>
            <person name="Cerqueira G.C."/>
            <person name="Chen F."/>
            <person name="Chen W."/>
            <person name="Choi C."/>
            <person name="Clum A."/>
            <person name="Dos Santos R.A."/>
            <person name="Damasio A.R."/>
            <person name="Diallinas G."/>
            <person name="Emri T."/>
            <person name="Fekete E."/>
            <person name="Flipphi M."/>
            <person name="Freyberg S."/>
            <person name="Gallo A."/>
            <person name="Gournas C."/>
            <person name="Habgood R."/>
            <person name="Hainaut M."/>
            <person name="Harispe M.L."/>
            <person name="Henrissat B."/>
            <person name="Hilden K.S."/>
            <person name="Hope R."/>
            <person name="Hossain A."/>
            <person name="Karabika E."/>
            <person name="Karaffa L."/>
            <person name="Karanyi Z."/>
            <person name="Krasevec N."/>
            <person name="Kuo A."/>
            <person name="Kusch H."/>
            <person name="LaButti K."/>
            <person name="Lagendijk E.L."/>
            <person name="Lapidus A."/>
            <person name="Levasseur A."/>
            <person name="Lindquist E."/>
            <person name="Lipzen A."/>
            <person name="Logrieco A.F."/>
            <person name="MacCabe A."/>
            <person name="Maekelae M.R."/>
            <person name="Malavazi I."/>
            <person name="Melin P."/>
            <person name="Meyer V."/>
            <person name="Mielnichuk N."/>
            <person name="Miskei M."/>
            <person name="Molnar A.P."/>
            <person name="Mule G."/>
            <person name="Ngan C.Y."/>
            <person name="Orejas M."/>
            <person name="Orosz E."/>
            <person name="Ouedraogo J.P."/>
            <person name="Overkamp K.M."/>
            <person name="Park H.-S."/>
            <person name="Perrone G."/>
            <person name="Piumi F."/>
            <person name="Punt P.J."/>
            <person name="Ram A.F."/>
            <person name="Ramon A."/>
            <person name="Rauscher S."/>
            <person name="Record E."/>
            <person name="Riano-Pachon D.M."/>
            <person name="Robert V."/>
            <person name="Roehrig J."/>
            <person name="Ruller R."/>
            <person name="Salamov A."/>
            <person name="Salih N.S."/>
            <person name="Samson R.A."/>
            <person name="Sandor E."/>
            <person name="Sanguinetti M."/>
            <person name="Schuetze T."/>
            <person name="Sepcic K."/>
            <person name="Shelest E."/>
            <person name="Sherlock G."/>
            <person name="Sophianopoulou V."/>
            <person name="Squina F.M."/>
            <person name="Sun H."/>
            <person name="Susca A."/>
            <person name="Todd R.B."/>
            <person name="Tsang A."/>
            <person name="Unkles S.E."/>
            <person name="van de Wiele N."/>
            <person name="van Rossen-Uffink D."/>
            <person name="Oliveira J.V."/>
            <person name="Vesth T.C."/>
            <person name="Visser J."/>
            <person name="Yu J.-H."/>
            <person name="Zhou M."/>
            <person name="Andersen M.R."/>
            <person name="Archer D.B."/>
            <person name="Baker S.E."/>
            <person name="Benoit I."/>
            <person name="Brakhage A.A."/>
            <person name="Braus G.H."/>
            <person name="Fischer R."/>
            <person name="Frisvad J.C."/>
            <person name="Goldman G.H."/>
            <person name="Houbraken J."/>
            <person name="Oakley B."/>
            <person name="Pocsi I."/>
            <person name="Scazzocchio C."/>
            <person name="Seiboth B."/>
            <person name="vanKuyk P.A."/>
            <person name="Wortman J."/>
            <person name="Dyer P.S."/>
            <person name="Grigoriev I.V."/>
        </authorList>
    </citation>
    <scope>NUCLEOTIDE SEQUENCE [LARGE SCALE GENOMIC DNA]</scope>
    <source>
        <strain evidence="10">CBS 506.65</strain>
    </source>
</reference>
<dbReference type="GO" id="GO:0000981">
    <property type="term" value="F:DNA-binding transcription factor activity, RNA polymerase II-specific"/>
    <property type="evidence" value="ECO:0007669"/>
    <property type="project" value="InterPro"/>
</dbReference>
<evidence type="ECO:0000256" key="6">
    <source>
        <dbReference type="ARBA" id="ARBA00023242"/>
    </source>
</evidence>